<feature type="transmembrane region" description="Helical" evidence="1">
    <location>
        <begin position="144"/>
        <end position="166"/>
    </location>
</feature>
<dbReference type="PANTHER" id="PTHR33133">
    <property type="entry name" value="OS08G0107100 PROTEIN-RELATED"/>
    <property type="match status" value="1"/>
</dbReference>
<name>A0A6A1UIU5_9ROSI</name>
<accession>A0A6A1UIU5</accession>
<protein>
    <submittedName>
        <fullName evidence="2">Uncharacterized protein</fullName>
    </submittedName>
</protein>
<organism evidence="2 3">
    <name type="scientific">Morella rubra</name>
    <name type="common">Chinese bayberry</name>
    <dbReference type="NCBI Taxonomy" id="262757"/>
    <lineage>
        <taxon>Eukaryota</taxon>
        <taxon>Viridiplantae</taxon>
        <taxon>Streptophyta</taxon>
        <taxon>Embryophyta</taxon>
        <taxon>Tracheophyta</taxon>
        <taxon>Spermatophyta</taxon>
        <taxon>Magnoliopsida</taxon>
        <taxon>eudicotyledons</taxon>
        <taxon>Gunneridae</taxon>
        <taxon>Pentapetalae</taxon>
        <taxon>rosids</taxon>
        <taxon>fabids</taxon>
        <taxon>Fagales</taxon>
        <taxon>Myricaceae</taxon>
        <taxon>Morella</taxon>
    </lineage>
</organism>
<evidence type="ECO:0000256" key="1">
    <source>
        <dbReference type="SAM" id="Phobius"/>
    </source>
</evidence>
<reference evidence="2 3" key="1">
    <citation type="journal article" date="2019" name="Plant Biotechnol. J.">
        <title>The red bayberry genome and genetic basis of sex determination.</title>
        <authorList>
            <person name="Jia H.M."/>
            <person name="Jia H.J."/>
            <person name="Cai Q.L."/>
            <person name="Wang Y."/>
            <person name="Zhao H.B."/>
            <person name="Yang W.F."/>
            <person name="Wang G.Y."/>
            <person name="Li Y.H."/>
            <person name="Zhan D.L."/>
            <person name="Shen Y.T."/>
            <person name="Niu Q.F."/>
            <person name="Chang L."/>
            <person name="Qiu J."/>
            <person name="Zhao L."/>
            <person name="Xie H.B."/>
            <person name="Fu W.Y."/>
            <person name="Jin J."/>
            <person name="Li X.W."/>
            <person name="Jiao Y."/>
            <person name="Zhou C.C."/>
            <person name="Tu T."/>
            <person name="Chai C.Y."/>
            <person name="Gao J.L."/>
            <person name="Fan L.J."/>
            <person name="van de Weg E."/>
            <person name="Wang J.Y."/>
            <person name="Gao Z.S."/>
        </authorList>
    </citation>
    <scope>NUCLEOTIDE SEQUENCE [LARGE SCALE GENOMIC DNA]</scope>
    <source>
        <tissue evidence="2">Leaves</tissue>
    </source>
</reference>
<dbReference type="Proteomes" id="UP000516437">
    <property type="component" value="Unassembled WGS sequence"/>
</dbReference>
<dbReference type="OrthoDB" id="1934589at2759"/>
<keyword evidence="1" id="KW-0472">Membrane</keyword>
<feature type="transmembrane region" description="Helical" evidence="1">
    <location>
        <begin position="173"/>
        <end position="195"/>
    </location>
</feature>
<keyword evidence="1" id="KW-0812">Transmembrane</keyword>
<dbReference type="PANTHER" id="PTHR33133:SF9">
    <property type="entry name" value="SOLUTE CARRIER FAMILY 40 PROTEIN"/>
    <property type="match status" value="1"/>
</dbReference>
<dbReference type="EMBL" id="RXIC02000215">
    <property type="protein sequence ID" value="KAB1200146.1"/>
    <property type="molecule type" value="Genomic_DNA"/>
</dbReference>
<evidence type="ECO:0000313" key="2">
    <source>
        <dbReference type="EMBL" id="KAB1200146.1"/>
    </source>
</evidence>
<dbReference type="AlphaFoldDB" id="A0A6A1UIU5"/>
<feature type="transmembrane region" description="Helical" evidence="1">
    <location>
        <begin position="34"/>
        <end position="56"/>
    </location>
</feature>
<keyword evidence="1" id="KW-1133">Transmembrane helix</keyword>
<gene>
    <name evidence="2" type="ORF">CJ030_MR0G007997</name>
</gene>
<proteinExistence type="predicted"/>
<sequence length="288" mass="31966">MPRTAQVLELSELMNAAQIFRESIRLVLLHPTHFHSISIFLFSPIPISLFISHFLIHHFPQLPTSTIEFTDRLLGYPLPKLLSKSIVRIIVCFPSSITFSLLGRAATVQAVSNIYKGINFDGRRLFMRSGSAWIKLLHTSFCEFVILFSLFGVVVACLALIPMILLGIDSKMLGILGVVGCLGVPFCVAFVHVMVVGNLAKVVSVLEVECYGFESLWKAKSLIEQRPQTALVMALLSNTGLGLVECLFEFRVCNGISLWEGPVLISMYASVLVFDTLMNAVFYYACKP</sequence>
<feature type="transmembrane region" description="Helical" evidence="1">
    <location>
        <begin position="265"/>
        <end position="286"/>
    </location>
</feature>
<evidence type="ECO:0000313" key="3">
    <source>
        <dbReference type="Proteomes" id="UP000516437"/>
    </source>
</evidence>
<comment type="caution">
    <text evidence="2">The sequence shown here is derived from an EMBL/GenBank/DDBJ whole genome shotgun (WGS) entry which is preliminary data.</text>
</comment>
<keyword evidence="3" id="KW-1185">Reference proteome</keyword>